<dbReference type="PANTHER" id="PTHR34388">
    <property type="entry name" value="DNA POLYMERASE III SUBUNIT DELTA"/>
    <property type="match status" value="1"/>
</dbReference>
<dbReference type="SUPFAM" id="SSF48019">
    <property type="entry name" value="post-AAA+ oligomerization domain-like"/>
    <property type="match status" value="1"/>
</dbReference>
<dbReference type="EC" id="2.7.7.7" evidence="1"/>
<evidence type="ECO:0000256" key="6">
    <source>
        <dbReference type="ARBA" id="ARBA00022932"/>
    </source>
</evidence>
<feature type="domain" description="DNA polymerase III delta N-terminal" evidence="9">
    <location>
        <begin position="22"/>
        <end position="146"/>
    </location>
</feature>
<protein>
    <recommendedName>
        <fullName evidence="2">DNA polymerase III subunit delta</fullName>
        <ecNumber evidence="1">2.7.7.7</ecNumber>
    </recommendedName>
</protein>
<evidence type="ECO:0000256" key="3">
    <source>
        <dbReference type="ARBA" id="ARBA00022679"/>
    </source>
</evidence>
<comment type="catalytic activity">
    <reaction evidence="8">
        <text>DNA(n) + a 2'-deoxyribonucleoside 5'-triphosphate = DNA(n+1) + diphosphate</text>
        <dbReference type="Rhea" id="RHEA:22508"/>
        <dbReference type="Rhea" id="RHEA-COMP:17339"/>
        <dbReference type="Rhea" id="RHEA-COMP:17340"/>
        <dbReference type="ChEBI" id="CHEBI:33019"/>
        <dbReference type="ChEBI" id="CHEBI:61560"/>
        <dbReference type="ChEBI" id="CHEBI:173112"/>
        <dbReference type="EC" id="2.7.7.7"/>
    </reaction>
</comment>
<dbReference type="PANTHER" id="PTHR34388:SF1">
    <property type="entry name" value="DNA POLYMERASE III SUBUNIT DELTA"/>
    <property type="match status" value="1"/>
</dbReference>
<keyword evidence="5" id="KW-0235">DNA replication</keyword>
<evidence type="ECO:0000256" key="5">
    <source>
        <dbReference type="ARBA" id="ARBA00022705"/>
    </source>
</evidence>
<organism evidence="11 12">
    <name type="scientific">Faecalispora sporosphaeroides</name>
    <dbReference type="NCBI Taxonomy" id="1549"/>
    <lineage>
        <taxon>Bacteria</taxon>
        <taxon>Bacillati</taxon>
        <taxon>Bacillota</taxon>
        <taxon>Clostridia</taxon>
        <taxon>Eubacteriales</taxon>
        <taxon>Oscillospiraceae</taxon>
        <taxon>Faecalispora</taxon>
    </lineage>
</organism>
<name>A0A928KQT6_9FIRM</name>
<evidence type="ECO:0000256" key="4">
    <source>
        <dbReference type="ARBA" id="ARBA00022695"/>
    </source>
</evidence>
<dbReference type="InterPro" id="IPR008921">
    <property type="entry name" value="DNA_pol3_clamp-load_cplx_C"/>
</dbReference>
<accession>A0A928KQT6</accession>
<dbReference type="NCBIfam" id="TIGR01128">
    <property type="entry name" value="holA"/>
    <property type="match status" value="1"/>
</dbReference>
<dbReference type="Pfam" id="PF06144">
    <property type="entry name" value="DNA_pol3_delta"/>
    <property type="match status" value="1"/>
</dbReference>
<dbReference type="InterPro" id="IPR010372">
    <property type="entry name" value="DNA_pol3_delta_N"/>
</dbReference>
<keyword evidence="6" id="KW-0239">DNA-directed DNA polymerase</keyword>
<comment type="caution">
    <text evidence="11">The sequence shown here is derived from an EMBL/GenBank/DDBJ whole genome shotgun (WGS) entry which is preliminary data.</text>
</comment>
<evidence type="ECO:0000259" key="10">
    <source>
        <dbReference type="Pfam" id="PF21694"/>
    </source>
</evidence>
<dbReference type="Gene3D" id="1.20.272.10">
    <property type="match status" value="1"/>
</dbReference>
<dbReference type="InterPro" id="IPR027417">
    <property type="entry name" value="P-loop_NTPase"/>
</dbReference>
<comment type="similarity">
    <text evidence="7">Belongs to the DNA polymerase HolA subunit family.</text>
</comment>
<sequence length="350" mass="39645">MPELTEAQWKKAADRLELSGLYFLYGEEKYLIAAYLKRLLKKASEQPFADFNVQRFSGDGLSADKVADAAEALPMMAEKKYIVLTDLDVEKLPARELSKLYELVENLPESTVLLVFQPTLEMDVKKSTAWKKWLAAVKKHGTVVEVRPREGAELERLLCAYAEKRGCELSRQDAAFLISQCGKELQTLFHELEKLCAYIGKGAITRAAIDRVAVKNLETTVFLLSKALVSAQYDRAYSLLDLLYQQREEPVAVLAVLSSAYVDLYRVRACVQGGHRPAELANYFPYKGKEFRLKNAERDMKGLSLEKLRESLEVLLETDIGLKSSRTGDRILMEKLIARLLLIAEKERIT</sequence>
<evidence type="ECO:0000313" key="12">
    <source>
        <dbReference type="Proteomes" id="UP000754750"/>
    </source>
</evidence>
<keyword evidence="4 11" id="KW-0548">Nucleotidyltransferase</keyword>
<dbReference type="GO" id="GO:0009360">
    <property type="term" value="C:DNA polymerase III complex"/>
    <property type="evidence" value="ECO:0007669"/>
    <property type="project" value="InterPro"/>
</dbReference>
<dbReference type="GO" id="GO:0003677">
    <property type="term" value="F:DNA binding"/>
    <property type="evidence" value="ECO:0007669"/>
    <property type="project" value="InterPro"/>
</dbReference>
<proteinExistence type="inferred from homology"/>
<dbReference type="GO" id="GO:0003887">
    <property type="term" value="F:DNA-directed DNA polymerase activity"/>
    <property type="evidence" value="ECO:0007669"/>
    <property type="project" value="UniProtKB-KW"/>
</dbReference>
<dbReference type="Gene3D" id="3.40.50.300">
    <property type="entry name" value="P-loop containing nucleotide triphosphate hydrolases"/>
    <property type="match status" value="1"/>
</dbReference>
<dbReference type="InterPro" id="IPR005790">
    <property type="entry name" value="DNA_polIII_delta"/>
</dbReference>
<dbReference type="Gene3D" id="1.10.8.60">
    <property type="match status" value="1"/>
</dbReference>
<feature type="domain" description="DNA polymerase III delta subunit-like C-terminal" evidence="10">
    <location>
        <begin position="218"/>
        <end position="339"/>
    </location>
</feature>
<evidence type="ECO:0000256" key="8">
    <source>
        <dbReference type="ARBA" id="ARBA00049244"/>
    </source>
</evidence>
<dbReference type="EMBL" id="SVNY01000001">
    <property type="protein sequence ID" value="MBE6832444.1"/>
    <property type="molecule type" value="Genomic_DNA"/>
</dbReference>
<dbReference type="GO" id="GO:0006261">
    <property type="term" value="P:DNA-templated DNA replication"/>
    <property type="evidence" value="ECO:0007669"/>
    <property type="project" value="TreeGrafter"/>
</dbReference>
<evidence type="ECO:0000256" key="1">
    <source>
        <dbReference type="ARBA" id="ARBA00012417"/>
    </source>
</evidence>
<dbReference type="Proteomes" id="UP000754750">
    <property type="component" value="Unassembled WGS sequence"/>
</dbReference>
<dbReference type="AlphaFoldDB" id="A0A928KQT6"/>
<gene>
    <name evidence="11" type="primary">holA</name>
    <name evidence="11" type="ORF">E7512_02475</name>
</gene>
<keyword evidence="3 11" id="KW-0808">Transferase</keyword>
<evidence type="ECO:0000259" key="9">
    <source>
        <dbReference type="Pfam" id="PF06144"/>
    </source>
</evidence>
<evidence type="ECO:0000256" key="7">
    <source>
        <dbReference type="ARBA" id="ARBA00034754"/>
    </source>
</evidence>
<dbReference type="InterPro" id="IPR048466">
    <property type="entry name" value="DNA_pol3_delta-like_C"/>
</dbReference>
<reference evidence="11" key="1">
    <citation type="submission" date="2019-04" db="EMBL/GenBank/DDBJ databases">
        <title>Evolution of Biomass-Degrading Anaerobic Consortia Revealed by Metagenomics.</title>
        <authorList>
            <person name="Peng X."/>
        </authorList>
    </citation>
    <scope>NUCLEOTIDE SEQUENCE</scope>
    <source>
        <strain evidence="11">SIG551</strain>
    </source>
</reference>
<dbReference type="Pfam" id="PF21694">
    <property type="entry name" value="DNA_pol3_delta_C"/>
    <property type="match status" value="1"/>
</dbReference>
<dbReference type="RefSeq" id="WP_020074017.1">
    <property type="nucleotide sequence ID" value="NZ_SVNY01000001.1"/>
</dbReference>
<dbReference type="SUPFAM" id="SSF52540">
    <property type="entry name" value="P-loop containing nucleoside triphosphate hydrolases"/>
    <property type="match status" value="1"/>
</dbReference>
<evidence type="ECO:0000313" key="11">
    <source>
        <dbReference type="EMBL" id="MBE6832444.1"/>
    </source>
</evidence>
<evidence type="ECO:0000256" key="2">
    <source>
        <dbReference type="ARBA" id="ARBA00017703"/>
    </source>
</evidence>